<sequence>MSHHSENSKMKEDTRKPPVFFFELGASHKELLMDGYKYMGENRFSVSTTAANGTTFSATAAKDQDGTVEGVRASYNHNGTKINIKLDSSSLQEDLINSIRGKLSLTKQILPSGTAKAVFSYRNYISSNFRTWFLHQNATLWMSTTRGPFPFGPRVSLSATTGTPSITFGIKMEVTKIIPTIRRPHWTAVVQVTRPAWDSYMHLECHKFRASYLHYLDDAKKISAGVMIPIRFYRHEIDFLAGGSWAIDHQTTVKARIDRHGKLEALLHRKINEKARLTVSGEFHMKNLNKKPEIWVALALDL</sequence>
<dbReference type="GO" id="GO:0008308">
    <property type="term" value="F:voltage-gated monoatomic anion channel activity"/>
    <property type="evidence" value="ECO:0007669"/>
    <property type="project" value="InterPro"/>
</dbReference>
<reference evidence="2" key="1">
    <citation type="submission" date="2023-07" db="EMBL/GenBank/DDBJ databases">
        <title>draft genome sequence of fig (Ficus carica).</title>
        <authorList>
            <person name="Takahashi T."/>
            <person name="Nishimura K."/>
        </authorList>
    </citation>
    <scope>NUCLEOTIDE SEQUENCE</scope>
</reference>
<dbReference type="EMBL" id="BTGU01000007">
    <property type="protein sequence ID" value="GMN37892.1"/>
    <property type="molecule type" value="Genomic_DNA"/>
</dbReference>
<dbReference type="InterPro" id="IPR001925">
    <property type="entry name" value="Porin_Euk"/>
</dbReference>
<dbReference type="PANTHER" id="PTHR11743:SF23">
    <property type="entry name" value="MITOCHONDRIAL OUTER MEMBRANE PROTEIN PORIN 5-RELATED"/>
    <property type="match status" value="1"/>
</dbReference>
<dbReference type="InterPro" id="IPR027246">
    <property type="entry name" value="Porin_Euk/Tom40"/>
</dbReference>
<organism evidence="2 3">
    <name type="scientific">Ficus carica</name>
    <name type="common">Common fig</name>
    <dbReference type="NCBI Taxonomy" id="3494"/>
    <lineage>
        <taxon>Eukaryota</taxon>
        <taxon>Viridiplantae</taxon>
        <taxon>Streptophyta</taxon>
        <taxon>Embryophyta</taxon>
        <taxon>Tracheophyta</taxon>
        <taxon>Spermatophyta</taxon>
        <taxon>Magnoliopsida</taxon>
        <taxon>eudicotyledons</taxon>
        <taxon>Gunneridae</taxon>
        <taxon>Pentapetalae</taxon>
        <taxon>rosids</taxon>
        <taxon>fabids</taxon>
        <taxon>Rosales</taxon>
        <taxon>Moraceae</taxon>
        <taxon>Ficeae</taxon>
        <taxon>Ficus</taxon>
    </lineage>
</organism>
<comment type="caution">
    <text evidence="2">The sequence shown here is derived from an EMBL/GenBank/DDBJ whole genome shotgun (WGS) entry which is preliminary data.</text>
</comment>
<gene>
    <name evidence="2" type="ORF">TIFTF001_007181</name>
</gene>
<keyword evidence="3" id="KW-1185">Reference proteome</keyword>
<evidence type="ECO:0000313" key="2">
    <source>
        <dbReference type="EMBL" id="GMN37892.1"/>
    </source>
</evidence>
<dbReference type="PANTHER" id="PTHR11743">
    <property type="entry name" value="VOLTAGE-DEPENDENT ANION-SELECTIVE CHANNEL"/>
    <property type="match status" value="1"/>
</dbReference>
<dbReference type="InterPro" id="IPR023614">
    <property type="entry name" value="Porin_dom_sf"/>
</dbReference>
<proteinExistence type="inferred from homology"/>
<evidence type="ECO:0000313" key="3">
    <source>
        <dbReference type="Proteomes" id="UP001187192"/>
    </source>
</evidence>
<comment type="similarity">
    <text evidence="1">Belongs to the eukaryotic mitochondrial porin (TC 1.B.8.1) family.</text>
</comment>
<dbReference type="Proteomes" id="UP001187192">
    <property type="component" value="Unassembled WGS sequence"/>
</dbReference>
<accession>A0AA87ZPJ0</accession>
<protein>
    <submittedName>
        <fullName evidence="2">Uncharacterized protein</fullName>
    </submittedName>
</protein>
<dbReference type="Gene3D" id="2.40.160.10">
    <property type="entry name" value="Porin"/>
    <property type="match status" value="1"/>
</dbReference>
<name>A0AA87ZPJ0_FICCA</name>
<dbReference type="Pfam" id="PF01459">
    <property type="entry name" value="Porin_3"/>
    <property type="match status" value="1"/>
</dbReference>
<dbReference type="AlphaFoldDB" id="A0AA87ZPJ0"/>
<evidence type="ECO:0000256" key="1">
    <source>
        <dbReference type="ARBA" id="ARBA00009624"/>
    </source>
</evidence>
<dbReference type="GO" id="GO:0005741">
    <property type="term" value="C:mitochondrial outer membrane"/>
    <property type="evidence" value="ECO:0007669"/>
    <property type="project" value="InterPro"/>
</dbReference>